<keyword evidence="5" id="KW-1185">Reference proteome</keyword>
<dbReference type="InterPro" id="IPR002639">
    <property type="entry name" value="UreF"/>
</dbReference>
<evidence type="ECO:0000313" key="5">
    <source>
        <dbReference type="Proteomes" id="UP001596620"/>
    </source>
</evidence>
<dbReference type="PANTHER" id="PTHR33620:SF1">
    <property type="entry name" value="UREASE ACCESSORY PROTEIN F"/>
    <property type="match status" value="1"/>
</dbReference>
<accession>A0ABW2UQ55</accession>
<comment type="subcellular location">
    <subcellularLocation>
        <location evidence="3">Cytoplasm</location>
    </subcellularLocation>
</comment>
<dbReference type="InterPro" id="IPR038277">
    <property type="entry name" value="UreF_sf"/>
</dbReference>
<keyword evidence="1 3" id="KW-0996">Nickel insertion</keyword>
<keyword evidence="2 3" id="KW-0143">Chaperone</keyword>
<comment type="similarity">
    <text evidence="3">Belongs to the UreF family.</text>
</comment>
<proteinExistence type="inferred from homology"/>
<dbReference type="RefSeq" id="WP_382357529.1">
    <property type="nucleotide sequence ID" value="NZ_JBHTGR010000004.1"/>
</dbReference>
<gene>
    <name evidence="3" type="primary">ureF</name>
    <name evidence="4" type="ORF">ACFQU8_02180</name>
</gene>
<protein>
    <recommendedName>
        <fullName evidence="3">Urease accessory protein UreF</fullName>
    </recommendedName>
</protein>
<comment type="function">
    <text evidence="3">Required for maturation of urease via the functional incorporation of the urease nickel metallocenter.</text>
</comment>
<name>A0ABW2UQ55_9BACI</name>
<evidence type="ECO:0000256" key="2">
    <source>
        <dbReference type="ARBA" id="ARBA00023186"/>
    </source>
</evidence>
<sequence length="228" mass="25664">MDNYVLDLMQLCDSNFPTGAFNHSFGLETYIQGDHISNQHTFSSWIKAYLQEQLVYTDGLACALSYEALKNKRMEDIWQLDSLITVQNLPAETRDANMKMGERLLKMTIPLYEFQSLIIYSHKIETKQAFGHPAIVFAMIGYGLNIPKQSIVLAYLYSTVAGLVQNAVRGIPIGQTAGQTLLHDLQTDLASAVRQIDRLSIDDFGITAPGLELSQMNHEQLNIRIFMS</sequence>
<comment type="subunit">
    <text evidence="3">UreD, UreF and UreG form a complex that acts as a GTP-hydrolysis-dependent molecular chaperone, activating the urease apoprotein by helping to assemble the nickel containing metallocenter of UreC. The UreE protein probably delivers the nickel.</text>
</comment>
<evidence type="ECO:0000256" key="1">
    <source>
        <dbReference type="ARBA" id="ARBA00022988"/>
    </source>
</evidence>
<reference evidence="5" key="1">
    <citation type="journal article" date="2019" name="Int. J. Syst. Evol. Microbiol.">
        <title>The Global Catalogue of Microorganisms (GCM) 10K type strain sequencing project: providing services to taxonomists for standard genome sequencing and annotation.</title>
        <authorList>
            <consortium name="The Broad Institute Genomics Platform"/>
            <consortium name="The Broad Institute Genome Sequencing Center for Infectious Disease"/>
            <person name="Wu L."/>
            <person name="Ma J."/>
        </authorList>
    </citation>
    <scope>NUCLEOTIDE SEQUENCE [LARGE SCALE GENOMIC DNA]</scope>
    <source>
        <strain evidence="5">JCM 30234</strain>
    </source>
</reference>
<dbReference type="HAMAP" id="MF_01385">
    <property type="entry name" value="UreF"/>
    <property type="match status" value="1"/>
</dbReference>
<dbReference type="Gene3D" id="1.10.4190.10">
    <property type="entry name" value="Urease accessory protein UreF"/>
    <property type="match status" value="1"/>
</dbReference>
<evidence type="ECO:0000256" key="3">
    <source>
        <dbReference type="HAMAP-Rule" id="MF_01385"/>
    </source>
</evidence>
<dbReference type="PANTHER" id="PTHR33620">
    <property type="entry name" value="UREASE ACCESSORY PROTEIN F"/>
    <property type="match status" value="1"/>
</dbReference>
<dbReference type="EMBL" id="JBHTGR010000004">
    <property type="protein sequence ID" value="MFC7746047.1"/>
    <property type="molecule type" value="Genomic_DNA"/>
</dbReference>
<evidence type="ECO:0000313" key="4">
    <source>
        <dbReference type="EMBL" id="MFC7746047.1"/>
    </source>
</evidence>
<comment type="caution">
    <text evidence="4">The sequence shown here is derived from an EMBL/GenBank/DDBJ whole genome shotgun (WGS) entry which is preliminary data.</text>
</comment>
<dbReference type="Pfam" id="PF01730">
    <property type="entry name" value="UreF"/>
    <property type="match status" value="1"/>
</dbReference>
<keyword evidence="3" id="KW-0963">Cytoplasm</keyword>
<dbReference type="PIRSF" id="PIRSF009467">
    <property type="entry name" value="Ureas_acces_UreF"/>
    <property type="match status" value="1"/>
</dbReference>
<organism evidence="4 5">
    <name type="scientific">Lentibacillus kimchii</name>
    <dbReference type="NCBI Taxonomy" id="1542911"/>
    <lineage>
        <taxon>Bacteria</taxon>
        <taxon>Bacillati</taxon>
        <taxon>Bacillota</taxon>
        <taxon>Bacilli</taxon>
        <taxon>Bacillales</taxon>
        <taxon>Bacillaceae</taxon>
        <taxon>Lentibacillus</taxon>
    </lineage>
</organism>
<dbReference type="Proteomes" id="UP001596620">
    <property type="component" value="Unassembled WGS sequence"/>
</dbReference>